<protein>
    <submittedName>
        <fullName evidence="5">Crp/Fnr family transcriptional regulator</fullName>
    </submittedName>
</protein>
<dbReference type="Gene3D" id="2.60.120.10">
    <property type="entry name" value="Jelly Rolls"/>
    <property type="match status" value="1"/>
</dbReference>
<proteinExistence type="predicted"/>
<feature type="domain" description="HTH crp-type" evidence="4">
    <location>
        <begin position="121"/>
        <end position="195"/>
    </location>
</feature>
<evidence type="ECO:0000313" key="5">
    <source>
        <dbReference type="EMBL" id="MFC0406716.1"/>
    </source>
</evidence>
<dbReference type="Proteomes" id="UP001589865">
    <property type="component" value="Unassembled WGS sequence"/>
</dbReference>
<dbReference type="InterPro" id="IPR018490">
    <property type="entry name" value="cNMP-bd_dom_sf"/>
</dbReference>
<dbReference type="SUPFAM" id="SSF51206">
    <property type="entry name" value="cAMP-binding domain-like"/>
    <property type="match status" value="1"/>
</dbReference>
<organism evidence="5 6">
    <name type="scientific">Roseomonas elaeocarpi</name>
    <dbReference type="NCBI Taxonomy" id="907779"/>
    <lineage>
        <taxon>Bacteria</taxon>
        <taxon>Pseudomonadati</taxon>
        <taxon>Pseudomonadota</taxon>
        <taxon>Alphaproteobacteria</taxon>
        <taxon>Acetobacterales</taxon>
        <taxon>Roseomonadaceae</taxon>
        <taxon>Roseomonas</taxon>
    </lineage>
</organism>
<keyword evidence="1" id="KW-0805">Transcription regulation</keyword>
<evidence type="ECO:0000256" key="2">
    <source>
        <dbReference type="ARBA" id="ARBA00023125"/>
    </source>
</evidence>
<gene>
    <name evidence="5" type="ORF">ACFFGY_00550</name>
</gene>
<dbReference type="InterPro" id="IPR036390">
    <property type="entry name" value="WH_DNA-bd_sf"/>
</dbReference>
<evidence type="ECO:0000313" key="6">
    <source>
        <dbReference type="Proteomes" id="UP001589865"/>
    </source>
</evidence>
<dbReference type="InterPro" id="IPR012318">
    <property type="entry name" value="HTH_CRP"/>
</dbReference>
<evidence type="ECO:0000256" key="3">
    <source>
        <dbReference type="ARBA" id="ARBA00023163"/>
    </source>
</evidence>
<dbReference type="EMBL" id="JBHLUN010000001">
    <property type="protein sequence ID" value="MFC0406716.1"/>
    <property type="molecule type" value="Genomic_DNA"/>
</dbReference>
<dbReference type="InterPro" id="IPR014710">
    <property type="entry name" value="RmlC-like_jellyroll"/>
</dbReference>
<evidence type="ECO:0000256" key="1">
    <source>
        <dbReference type="ARBA" id="ARBA00023015"/>
    </source>
</evidence>
<dbReference type="RefSeq" id="WP_377042393.1">
    <property type="nucleotide sequence ID" value="NZ_JBHLUN010000001.1"/>
</dbReference>
<name>A0ABV6JLX0_9PROT</name>
<dbReference type="Pfam" id="PF13545">
    <property type="entry name" value="HTH_Crp_2"/>
    <property type="match status" value="1"/>
</dbReference>
<reference evidence="5 6" key="1">
    <citation type="submission" date="2024-09" db="EMBL/GenBank/DDBJ databases">
        <authorList>
            <person name="Sun Q."/>
            <person name="Mori K."/>
        </authorList>
    </citation>
    <scope>NUCLEOTIDE SEQUENCE [LARGE SCALE GENOMIC DNA]</scope>
    <source>
        <strain evidence="5 6">TBRC 5777</strain>
    </source>
</reference>
<dbReference type="SUPFAM" id="SSF46785">
    <property type="entry name" value="Winged helix' DNA-binding domain"/>
    <property type="match status" value="1"/>
</dbReference>
<sequence length="219" mass="24393">MIEALVEVWSVGSNQSIPVRPRSHAHLHLLVEGWLVRSQTLSDGGRQITDIVLPGDLCGWAAAEFQGTGEDIRACGPTRIAVLRKDVVIERDLFAVWRSWERARDVEARILRSRLVSLGRRNARARTAHLVAELYHRLRRVGLADSGSFRCPLTQGQIADVLGVSPVHINRVLQELRREGLIAFNKQQVMIPDLARLHVAASFDEGLDDVGVEAFCSLI</sequence>
<evidence type="ECO:0000259" key="4">
    <source>
        <dbReference type="PROSITE" id="PS51063"/>
    </source>
</evidence>
<keyword evidence="3" id="KW-0804">Transcription</keyword>
<keyword evidence="2" id="KW-0238">DNA-binding</keyword>
<dbReference type="SMART" id="SM00419">
    <property type="entry name" value="HTH_CRP"/>
    <property type="match status" value="1"/>
</dbReference>
<accession>A0ABV6JLX0</accession>
<comment type="caution">
    <text evidence="5">The sequence shown here is derived from an EMBL/GenBank/DDBJ whole genome shotgun (WGS) entry which is preliminary data.</text>
</comment>
<keyword evidence="6" id="KW-1185">Reference proteome</keyword>
<dbReference type="PROSITE" id="PS51063">
    <property type="entry name" value="HTH_CRP_2"/>
    <property type="match status" value="1"/>
</dbReference>